<dbReference type="OrthoDB" id="1495896at2"/>
<keyword evidence="3" id="KW-1185">Reference proteome</keyword>
<reference evidence="2 3" key="1">
    <citation type="submission" date="2018-03" db="EMBL/GenBank/DDBJ databases">
        <title>Genomic Encyclopedia of Archaeal and Bacterial Type Strains, Phase II (KMG-II): from individual species to whole genera.</title>
        <authorList>
            <person name="Goeker M."/>
        </authorList>
    </citation>
    <scope>NUCLEOTIDE SEQUENCE [LARGE SCALE GENOMIC DNA]</scope>
    <source>
        <strain evidence="2 3">DSM 29318</strain>
    </source>
</reference>
<proteinExistence type="predicted"/>
<feature type="transmembrane region" description="Helical" evidence="1">
    <location>
        <begin position="22"/>
        <end position="45"/>
    </location>
</feature>
<dbReference type="AlphaFoldDB" id="A0A2T0X645"/>
<evidence type="ECO:0000256" key="1">
    <source>
        <dbReference type="SAM" id="Phobius"/>
    </source>
</evidence>
<keyword evidence="1" id="KW-0472">Membrane</keyword>
<sequence length="163" mass="16773">MSEPTTQAERAPGGGGLGGRHVAAMFAGGFGIIVSVNLVLAASAVRTFPGTEVDSSYVASQNFDADRAAQDGLGWTLSPAYAPGTLRLAVTGPDGAPVRPEVVSAVLGRATTVAGDRVPAFAWDGAALVAPAELAPGNWNLRLELRAPDGTAFRRRIPIRVPR</sequence>
<dbReference type="Pfam" id="PF05751">
    <property type="entry name" value="FixH"/>
    <property type="match status" value="1"/>
</dbReference>
<dbReference type="InterPro" id="IPR008620">
    <property type="entry name" value="FixH"/>
</dbReference>
<organism evidence="2 3">
    <name type="scientific">Hasllibacter halocynthiae</name>
    <dbReference type="NCBI Taxonomy" id="595589"/>
    <lineage>
        <taxon>Bacteria</taxon>
        <taxon>Pseudomonadati</taxon>
        <taxon>Pseudomonadota</taxon>
        <taxon>Alphaproteobacteria</taxon>
        <taxon>Rhodobacterales</taxon>
        <taxon>Roseobacteraceae</taxon>
        <taxon>Hasllibacter</taxon>
    </lineage>
</organism>
<keyword evidence="1" id="KW-0812">Transmembrane</keyword>
<keyword evidence="1" id="KW-1133">Transmembrane helix</keyword>
<protein>
    <submittedName>
        <fullName evidence="2">Nitrogen fixation protein FixH</fullName>
    </submittedName>
</protein>
<gene>
    <name evidence="2" type="ORF">BCF33_0017</name>
</gene>
<evidence type="ECO:0000313" key="2">
    <source>
        <dbReference type="EMBL" id="PRY94430.1"/>
    </source>
</evidence>
<name>A0A2T0X645_9RHOB</name>
<evidence type="ECO:0000313" key="3">
    <source>
        <dbReference type="Proteomes" id="UP000238801"/>
    </source>
</evidence>
<accession>A0A2T0X645</accession>
<dbReference type="EMBL" id="PVTT01000001">
    <property type="protein sequence ID" value="PRY94430.1"/>
    <property type="molecule type" value="Genomic_DNA"/>
</dbReference>
<dbReference type="Proteomes" id="UP000238801">
    <property type="component" value="Unassembled WGS sequence"/>
</dbReference>
<dbReference type="RefSeq" id="WP_106158931.1">
    <property type="nucleotide sequence ID" value="NZ_PVTT01000001.1"/>
</dbReference>
<comment type="caution">
    <text evidence="2">The sequence shown here is derived from an EMBL/GenBank/DDBJ whole genome shotgun (WGS) entry which is preliminary data.</text>
</comment>